<dbReference type="AlphaFoldDB" id="E9I215"/>
<dbReference type="InParanoid" id="E9I215"/>
<dbReference type="EMBL" id="GL733952">
    <property type="protein sequence ID" value="EFX61964.1"/>
    <property type="molecule type" value="Genomic_DNA"/>
</dbReference>
<organism evidence="1 2">
    <name type="scientific">Daphnia pulex</name>
    <name type="common">Water flea</name>
    <dbReference type="NCBI Taxonomy" id="6669"/>
    <lineage>
        <taxon>Eukaryota</taxon>
        <taxon>Metazoa</taxon>
        <taxon>Ecdysozoa</taxon>
        <taxon>Arthropoda</taxon>
        <taxon>Crustacea</taxon>
        <taxon>Branchiopoda</taxon>
        <taxon>Diplostraca</taxon>
        <taxon>Cladocera</taxon>
        <taxon>Anomopoda</taxon>
        <taxon>Daphniidae</taxon>
        <taxon>Daphnia</taxon>
    </lineage>
</organism>
<protein>
    <submittedName>
        <fullName evidence="1">Uncharacterized protein</fullName>
    </submittedName>
</protein>
<sequence length="183" mass="20191">MAVIGETRKSKKRFSSTVGIGSRQQDLFGEEEISSRTSSVVVVLTSLVAVKFKMDGESAFQPGPLCATLRSFCLPCCFRDPWGGWAENDVFRDDWCVFVDEGTKTIVVLGDEAVKGVGWIGDEKGKVTRERDGASWRQRWGELVAEMGRVVGKDGASWRKIQMVAASSGMRWSIAEVTSSSRR</sequence>
<dbReference type="KEGG" id="dpx:DAPPUDRAFT_120711"/>
<evidence type="ECO:0000313" key="2">
    <source>
        <dbReference type="Proteomes" id="UP000000305"/>
    </source>
</evidence>
<keyword evidence="2" id="KW-1185">Reference proteome</keyword>
<evidence type="ECO:0000313" key="1">
    <source>
        <dbReference type="EMBL" id="EFX61964.1"/>
    </source>
</evidence>
<dbReference type="HOGENOM" id="CLU_1476589_0_0_1"/>
<dbReference type="PhylomeDB" id="E9I215"/>
<gene>
    <name evidence="1" type="ORF">DAPPUDRAFT_120711</name>
</gene>
<accession>E9I215</accession>
<name>E9I215_DAPPU</name>
<dbReference type="Proteomes" id="UP000000305">
    <property type="component" value="Unassembled WGS sequence"/>
</dbReference>
<proteinExistence type="predicted"/>
<reference evidence="1 2" key="1">
    <citation type="journal article" date="2011" name="Science">
        <title>The ecoresponsive genome of Daphnia pulex.</title>
        <authorList>
            <person name="Colbourne J.K."/>
            <person name="Pfrender M.E."/>
            <person name="Gilbert D."/>
            <person name="Thomas W.K."/>
            <person name="Tucker A."/>
            <person name="Oakley T.H."/>
            <person name="Tokishita S."/>
            <person name="Aerts A."/>
            <person name="Arnold G.J."/>
            <person name="Basu M.K."/>
            <person name="Bauer D.J."/>
            <person name="Caceres C.E."/>
            <person name="Carmel L."/>
            <person name="Casola C."/>
            <person name="Choi J.H."/>
            <person name="Detter J.C."/>
            <person name="Dong Q."/>
            <person name="Dusheyko S."/>
            <person name="Eads B.D."/>
            <person name="Frohlich T."/>
            <person name="Geiler-Samerotte K.A."/>
            <person name="Gerlach D."/>
            <person name="Hatcher P."/>
            <person name="Jogdeo S."/>
            <person name="Krijgsveld J."/>
            <person name="Kriventseva E.V."/>
            <person name="Kultz D."/>
            <person name="Laforsch C."/>
            <person name="Lindquist E."/>
            <person name="Lopez J."/>
            <person name="Manak J.R."/>
            <person name="Muller J."/>
            <person name="Pangilinan J."/>
            <person name="Patwardhan R.P."/>
            <person name="Pitluck S."/>
            <person name="Pritham E.J."/>
            <person name="Rechtsteiner A."/>
            <person name="Rho M."/>
            <person name="Rogozin I.B."/>
            <person name="Sakarya O."/>
            <person name="Salamov A."/>
            <person name="Schaack S."/>
            <person name="Shapiro H."/>
            <person name="Shiga Y."/>
            <person name="Skalitzky C."/>
            <person name="Smith Z."/>
            <person name="Souvorov A."/>
            <person name="Sung W."/>
            <person name="Tang Z."/>
            <person name="Tsuchiya D."/>
            <person name="Tu H."/>
            <person name="Vos H."/>
            <person name="Wang M."/>
            <person name="Wolf Y.I."/>
            <person name="Yamagata H."/>
            <person name="Yamada T."/>
            <person name="Ye Y."/>
            <person name="Shaw J.R."/>
            <person name="Andrews J."/>
            <person name="Crease T.J."/>
            <person name="Tang H."/>
            <person name="Lucas S.M."/>
            <person name="Robertson H.M."/>
            <person name="Bork P."/>
            <person name="Koonin E.V."/>
            <person name="Zdobnov E.M."/>
            <person name="Grigoriev I.V."/>
            <person name="Lynch M."/>
            <person name="Boore J.L."/>
        </authorList>
    </citation>
    <scope>NUCLEOTIDE SEQUENCE [LARGE SCALE GENOMIC DNA]</scope>
</reference>